<keyword evidence="2" id="KW-1185">Reference proteome</keyword>
<dbReference type="Pfam" id="PF20159">
    <property type="entry name" value="YidB"/>
    <property type="match status" value="1"/>
</dbReference>
<evidence type="ECO:0000313" key="1">
    <source>
        <dbReference type="EMBL" id="CAG9176830.1"/>
    </source>
</evidence>
<dbReference type="RefSeq" id="WP_224042651.1">
    <property type="nucleotide sequence ID" value="NZ_CAJZAH010000003.1"/>
</dbReference>
<evidence type="ECO:0000313" key="2">
    <source>
        <dbReference type="Proteomes" id="UP000721236"/>
    </source>
</evidence>
<gene>
    <name evidence="1" type="ORF">LMG21510_03141</name>
</gene>
<organism evidence="1 2">
    <name type="scientific">Cupriavidus respiraculi</name>
    <dbReference type="NCBI Taxonomy" id="195930"/>
    <lineage>
        <taxon>Bacteria</taxon>
        <taxon>Pseudomonadati</taxon>
        <taxon>Pseudomonadota</taxon>
        <taxon>Betaproteobacteria</taxon>
        <taxon>Burkholderiales</taxon>
        <taxon>Burkholderiaceae</taxon>
        <taxon>Cupriavidus</taxon>
    </lineage>
</organism>
<comment type="caution">
    <text evidence="1">The sequence shown here is derived from an EMBL/GenBank/DDBJ whole genome shotgun (WGS) entry which is preliminary data.</text>
</comment>
<dbReference type="Proteomes" id="UP000721236">
    <property type="component" value="Unassembled WGS sequence"/>
</dbReference>
<dbReference type="EMBL" id="CAJZAH010000003">
    <property type="protein sequence ID" value="CAG9176830.1"/>
    <property type="molecule type" value="Genomic_DNA"/>
</dbReference>
<sequence length="182" mass="17433">MGILDNVLGGVLGQLGQGQPGQPGGAAGGLDPKMMLALGLLAMLAMRGRGGNPQRDMAGDADAAAQPGGLDLGALLGGLLGGQGGAAGNAQAVGMAAGGLGALRDVLADAGLGEQIQSWIGTGANRPVSPAALSHALQGTGALESLAGSTGMSEQDVAAQLSEGLPELVDQMTPQGQLPPAA</sequence>
<dbReference type="SUPFAM" id="SSF140804">
    <property type="entry name" value="YidB-like"/>
    <property type="match status" value="1"/>
</dbReference>
<evidence type="ECO:0008006" key="3">
    <source>
        <dbReference type="Google" id="ProtNLM"/>
    </source>
</evidence>
<protein>
    <recommendedName>
        <fullName evidence="3">DUF937 domain-containing protein</fullName>
    </recommendedName>
</protein>
<reference evidence="1 2" key="1">
    <citation type="submission" date="2021-08" db="EMBL/GenBank/DDBJ databases">
        <authorList>
            <person name="Peeters C."/>
        </authorList>
    </citation>
    <scope>NUCLEOTIDE SEQUENCE [LARGE SCALE GENOMIC DNA]</scope>
    <source>
        <strain evidence="1 2">LMG 21510</strain>
    </source>
</reference>
<proteinExistence type="predicted"/>
<dbReference type="Gene3D" id="1.10.10.690">
    <property type="entry name" value="YidB-like"/>
    <property type="match status" value="1"/>
</dbReference>
<accession>A0ABM8X9Y7</accession>
<dbReference type="InterPro" id="IPR027405">
    <property type="entry name" value="YidB-like"/>
</dbReference>
<dbReference type="InterPro" id="IPR045372">
    <property type="entry name" value="YidB"/>
</dbReference>
<name>A0ABM8X9Y7_9BURK</name>